<accession>A0A9W8ZYJ2</accession>
<dbReference type="AlphaFoldDB" id="A0A9W8ZYJ2"/>
<name>A0A9W8ZYJ2_9AGAR</name>
<sequence>MKFSISATYVVLSFFYAYVNVAAYALPSNSATGVSSNDTATTASTNQTADVGSPTTLISSAEQLSRRSAISITFSNGAPLSAKEISENQQAARDKVQNYILAAKDILHSSGSVINWANQPPSKVKPEADKIKFEFTGPAICTGGTPAPSSGRMQIERRDADSGFRRDRMWKRAGSKGCSGFVKGETGEIQDSGNKVIYPV</sequence>
<dbReference type="Proteomes" id="UP001150266">
    <property type="component" value="Unassembled WGS sequence"/>
</dbReference>
<gene>
    <name evidence="2" type="ORF">J3R30DRAFT_1239872</name>
</gene>
<evidence type="ECO:0000256" key="1">
    <source>
        <dbReference type="SAM" id="Phobius"/>
    </source>
</evidence>
<reference evidence="2" key="1">
    <citation type="submission" date="2022-08" db="EMBL/GenBank/DDBJ databases">
        <title>A Global Phylogenomic Analysis of the Shiitake Genus Lentinula.</title>
        <authorList>
            <consortium name="DOE Joint Genome Institute"/>
            <person name="Sierra-Patev S."/>
            <person name="Min B."/>
            <person name="Naranjo-Ortiz M."/>
            <person name="Looney B."/>
            <person name="Konkel Z."/>
            <person name="Slot J.C."/>
            <person name="Sakamoto Y."/>
            <person name="Steenwyk J.L."/>
            <person name="Rokas A."/>
            <person name="Carro J."/>
            <person name="Camarero S."/>
            <person name="Ferreira P."/>
            <person name="Molpeceres G."/>
            <person name="Ruiz-Duenas F.J."/>
            <person name="Serrano A."/>
            <person name="Henrissat B."/>
            <person name="Drula E."/>
            <person name="Hughes K.W."/>
            <person name="Mata J.L."/>
            <person name="Ishikawa N.K."/>
            <person name="Vargas-Isla R."/>
            <person name="Ushijima S."/>
            <person name="Smith C.A."/>
            <person name="Ahrendt S."/>
            <person name="Andreopoulos W."/>
            <person name="He G."/>
            <person name="Labutti K."/>
            <person name="Lipzen A."/>
            <person name="Ng V."/>
            <person name="Riley R."/>
            <person name="Sandor L."/>
            <person name="Barry K."/>
            <person name="Martinez A.T."/>
            <person name="Xiao Y."/>
            <person name="Gibbons J.G."/>
            <person name="Terashima K."/>
            <person name="Grigoriev I.V."/>
            <person name="Hibbett D.S."/>
        </authorList>
    </citation>
    <scope>NUCLEOTIDE SEQUENCE</scope>
    <source>
        <strain evidence="2">JLM2183</strain>
    </source>
</reference>
<organism evidence="2 3">
    <name type="scientific">Lentinula aciculospora</name>
    <dbReference type="NCBI Taxonomy" id="153920"/>
    <lineage>
        <taxon>Eukaryota</taxon>
        <taxon>Fungi</taxon>
        <taxon>Dikarya</taxon>
        <taxon>Basidiomycota</taxon>
        <taxon>Agaricomycotina</taxon>
        <taxon>Agaricomycetes</taxon>
        <taxon>Agaricomycetidae</taxon>
        <taxon>Agaricales</taxon>
        <taxon>Marasmiineae</taxon>
        <taxon>Omphalotaceae</taxon>
        <taxon>Lentinula</taxon>
    </lineage>
</organism>
<feature type="transmembrane region" description="Helical" evidence="1">
    <location>
        <begin position="7"/>
        <end position="26"/>
    </location>
</feature>
<protein>
    <submittedName>
        <fullName evidence="2">Uncharacterized protein</fullName>
    </submittedName>
</protein>
<keyword evidence="1" id="KW-0812">Transmembrane</keyword>
<evidence type="ECO:0000313" key="2">
    <source>
        <dbReference type="EMBL" id="KAJ4470214.1"/>
    </source>
</evidence>
<dbReference type="EMBL" id="JAOTPV010000027">
    <property type="protein sequence ID" value="KAJ4470214.1"/>
    <property type="molecule type" value="Genomic_DNA"/>
</dbReference>
<evidence type="ECO:0000313" key="3">
    <source>
        <dbReference type="Proteomes" id="UP001150266"/>
    </source>
</evidence>
<keyword evidence="1" id="KW-1133">Transmembrane helix</keyword>
<dbReference type="OrthoDB" id="2913920at2759"/>
<keyword evidence="1" id="KW-0472">Membrane</keyword>
<comment type="caution">
    <text evidence="2">The sequence shown here is derived from an EMBL/GenBank/DDBJ whole genome shotgun (WGS) entry which is preliminary data.</text>
</comment>
<proteinExistence type="predicted"/>
<keyword evidence="3" id="KW-1185">Reference proteome</keyword>